<dbReference type="RefSeq" id="WP_386737293.1">
    <property type="nucleotide sequence ID" value="NZ_JBHRXI010000025.1"/>
</dbReference>
<name>A0ABV7TKB1_9RHOB</name>
<proteinExistence type="predicted"/>
<evidence type="ECO:0000256" key="1">
    <source>
        <dbReference type="SAM" id="Phobius"/>
    </source>
</evidence>
<gene>
    <name evidence="2" type="ORF">ACFORG_19650</name>
</gene>
<organism evidence="2 3">
    <name type="scientific">Lutimaribacter marinistellae</name>
    <dbReference type="NCBI Taxonomy" id="1820329"/>
    <lineage>
        <taxon>Bacteria</taxon>
        <taxon>Pseudomonadati</taxon>
        <taxon>Pseudomonadota</taxon>
        <taxon>Alphaproteobacteria</taxon>
        <taxon>Rhodobacterales</taxon>
        <taxon>Roseobacteraceae</taxon>
        <taxon>Lutimaribacter</taxon>
    </lineage>
</organism>
<evidence type="ECO:0000313" key="2">
    <source>
        <dbReference type="EMBL" id="MFC3615974.1"/>
    </source>
</evidence>
<accession>A0ABV7TKB1</accession>
<dbReference type="Proteomes" id="UP001595629">
    <property type="component" value="Unassembled WGS sequence"/>
</dbReference>
<keyword evidence="3" id="KW-1185">Reference proteome</keyword>
<keyword evidence="1" id="KW-0812">Transmembrane</keyword>
<dbReference type="EMBL" id="JBHRXI010000025">
    <property type="protein sequence ID" value="MFC3615974.1"/>
    <property type="molecule type" value="Genomic_DNA"/>
</dbReference>
<keyword evidence="1" id="KW-1133">Transmembrane helix</keyword>
<reference evidence="3" key="1">
    <citation type="journal article" date="2019" name="Int. J. Syst. Evol. Microbiol.">
        <title>The Global Catalogue of Microorganisms (GCM) 10K type strain sequencing project: providing services to taxonomists for standard genome sequencing and annotation.</title>
        <authorList>
            <consortium name="The Broad Institute Genomics Platform"/>
            <consortium name="The Broad Institute Genome Sequencing Center for Infectious Disease"/>
            <person name="Wu L."/>
            <person name="Ma J."/>
        </authorList>
    </citation>
    <scope>NUCLEOTIDE SEQUENCE [LARGE SCALE GENOMIC DNA]</scope>
    <source>
        <strain evidence="3">KCTC 42911</strain>
    </source>
</reference>
<sequence>MIGRLLKFLLYLVCLAVIGLIGYTYIGPFFGVDFSAPQSEVRQPVVLDAN</sequence>
<feature type="transmembrane region" description="Helical" evidence="1">
    <location>
        <begin position="9"/>
        <end position="26"/>
    </location>
</feature>
<keyword evidence="1" id="KW-0472">Membrane</keyword>
<comment type="caution">
    <text evidence="2">The sequence shown here is derived from an EMBL/GenBank/DDBJ whole genome shotgun (WGS) entry which is preliminary data.</text>
</comment>
<evidence type="ECO:0000313" key="3">
    <source>
        <dbReference type="Proteomes" id="UP001595629"/>
    </source>
</evidence>
<protein>
    <submittedName>
        <fullName evidence="2">Uncharacterized protein</fullName>
    </submittedName>
</protein>